<reference evidence="3 4" key="1">
    <citation type="journal article" date="2016" name="Mol. Biol. Evol.">
        <title>Genome-Wide Survey of Gut Fungi (Harpellales) Reveals the First Horizontally Transferred Ubiquitin Gene from a Mosquito Host.</title>
        <authorList>
            <person name="Wang Y."/>
            <person name="White M.M."/>
            <person name="Kvist S."/>
            <person name="Moncalvo J.M."/>
        </authorList>
    </citation>
    <scope>NUCLEOTIDE SEQUENCE [LARGE SCALE GENOMIC DNA]</scope>
    <source>
        <strain evidence="3 4">ALG-7-W6</strain>
    </source>
</reference>
<dbReference type="AlphaFoldDB" id="A0A1R0GWV4"/>
<dbReference type="PROSITE" id="PS51464">
    <property type="entry name" value="SIS"/>
    <property type="match status" value="1"/>
</dbReference>
<dbReference type="Gene3D" id="3.40.50.10490">
    <property type="entry name" value="Glucose-6-phosphate isomerase like protein, domain 1"/>
    <property type="match status" value="1"/>
</dbReference>
<dbReference type="Proteomes" id="UP000187455">
    <property type="component" value="Unassembled WGS sequence"/>
</dbReference>
<dbReference type="GO" id="GO:1901135">
    <property type="term" value="P:carbohydrate derivative metabolic process"/>
    <property type="evidence" value="ECO:0007669"/>
    <property type="project" value="InterPro"/>
</dbReference>
<keyword evidence="3" id="KW-0413">Isomerase</keyword>
<comment type="caution">
    <text evidence="3">The sequence shown here is derived from an EMBL/GenBank/DDBJ whole genome shotgun (WGS) entry which is preliminary data.</text>
</comment>
<organism evidence="3 4">
    <name type="scientific">Smittium mucronatum</name>
    <dbReference type="NCBI Taxonomy" id="133383"/>
    <lineage>
        <taxon>Eukaryota</taxon>
        <taxon>Fungi</taxon>
        <taxon>Fungi incertae sedis</taxon>
        <taxon>Zoopagomycota</taxon>
        <taxon>Kickxellomycotina</taxon>
        <taxon>Harpellomycetes</taxon>
        <taxon>Harpellales</taxon>
        <taxon>Legeriomycetaceae</taxon>
        <taxon>Smittium</taxon>
    </lineage>
</organism>
<accession>A0A1R0GWV4</accession>
<dbReference type="OrthoDB" id="1872003at2759"/>
<sequence>MINKILDFQLSEASNDAIRQLQKTSENILLCAERMKNNKDPFEKALSILYRTSITPGAKIIITGVGKSYKIGVKLAATFSSTGTVAIPMHSTEALHGDLGLIRPGDCIIAISYSGETEELVRVIDILNSRRPRSGSFSQSVNSASDYSSSGSETCSESDFIYIPDDKITQFSSESLYNTFDGCNDTPIISLSGKGNSRLAMSSDVWLDVSVNSECSELVPAPTISTTLTLALGDVLSMNLMKMKGFVKQDFLHFHPGGSLGDSLKASRNNNQD</sequence>
<dbReference type="GO" id="GO:0097367">
    <property type="term" value="F:carbohydrate derivative binding"/>
    <property type="evidence" value="ECO:0007669"/>
    <property type="project" value="InterPro"/>
</dbReference>
<dbReference type="EMBL" id="LSSL01002513">
    <property type="protein sequence ID" value="OLY81373.1"/>
    <property type="molecule type" value="Genomic_DNA"/>
</dbReference>
<dbReference type="CDD" id="cd05014">
    <property type="entry name" value="SIS_Kpsf"/>
    <property type="match status" value="1"/>
</dbReference>
<protein>
    <submittedName>
        <fullName evidence="3">Putative phosphosugar isomerase</fullName>
    </submittedName>
</protein>
<dbReference type="InterPro" id="IPR046348">
    <property type="entry name" value="SIS_dom_sf"/>
</dbReference>
<dbReference type="PROSITE" id="PS00191">
    <property type="entry name" value="CYTOCHROME_B5_1"/>
    <property type="match status" value="1"/>
</dbReference>
<name>A0A1R0GWV4_9FUNG</name>
<gene>
    <name evidence="3" type="ORF">AYI68_g4526</name>
</gene>
<feature type="region of interest" description="Disordered" evidence="1">
    <location>
        <begin position="131"/>
        <end position="154"/>
    </location>
</feature>
<dbReference type="InterPro" id="IPR018506">
    <property type="entry name" value="Cyt_B5_heme-BS"/>
</dbReference>
<evidence type="ECO:0000313" key="3">
    <source>
        <dbReference type="EMBL" id="OLY81373.1"/>
    </source>
</evidence>
<keyword evidence="4" id="KW-1185">Reference proteome</keyword>
<dbReference type="GO" id="GO:0016853">
    <property type="term" value="F:isomerase activity"/>
    <property type="evidence" value="ECO:0007669"/>
    <property type="project" value="UniProtKB-KW"/>
</dbReference>
<evidence type="ECO:0000313" key="4">
    <source>
        <dbReference type="Proteomes" id="UP000187455"/>
    </source>
</evidence>
<feature type="compositionally biased region" description="Low complexity" evidence="1">
    <location>
        <begin position="145"/>
        <end position="154"/>
    </location>
</feature>
<evidence type="ECO:0000256" key="1">
    <source>
        <dbReference type="SAM" id="MobiDB-lite"/>
    </source>
</evidence>
<dbReference type="PANTHER" id="PTHR38418">
    <property type="entry name" value="SUGAR ISOMERASE, KPSF/GUTQ (AFU_ORTHOLOGUE AFUA_6G08860)"/>
    <property type="match status" value="1"/>
</dbReference>
<dbReference type="InterPro" id="IPR035474">
    <property type="entry name" value="SIS_Kpsf"/>
</dbReference>
<dbReference type="PANTHER" id="PTHR38418:SF2">
    <property type="entry name" value="SUGAR ISOMERASE, KPSF_GUTQ (AFU_ORTHOLOGUE AFUA_6G08860)"/>
    <property type="match status" value="1"/>
</dbReference>
<dbReference type="Pfam" id="PF01380">
    <property type="entry name" value="SIS"/>
    <property type="match status" value="1"/>
</dbReference>
<proteinExistence type="predicted"/>
<feature type="domain" description="SIS" evidence="2">
    <location>
        <begin position="50"/>
        <end position="246"/>
    </location>
</feature>
<dbReference type="SUPFAM" id="SSF53697">
    <property type="entry name" value="SIS domain"/>
    <property type="match status" value="1"/>
</dbReference>
<evidence type="ECO:0000259" key="2">
    <source>
        <dbReference type="PROSITE" id="PS51464"/>
    </source>
</evidence>
<feature type="compositionally biased region" description="Polar residues" evidence="1">
    <location>
        <begin position="135"/>
        <end position="144"/>
    </location>
</feature>
<dbReference type="GO" id="GO:0020037">
    <property type="term" value="F:heme binding"/>
    <property type="evidence" value="ECO:0007669"/>
    <property type="project" value="InterPro"/>
</dbReference>
<dbReference type="STRING" id="133383.A0A1R0GWV4"/>
<dbReference type="InterPro" id="IPR001347">
    <property type="entry name" value="SIS_dom"/>
</dbReference>